<organism evidence="3 4">
    <name type="scientific">Metarhizobium album</name>
    <dbReference type="NCBI Taxonomy" id="2182425"/>
    <lineage>
        <taxon>Bacteria</taxon>
        <taxon>Pseudomonadati</taxon>
        <taxon>Pseudomonadota</taxon>
        <taxon>Alphaproteobacteria</taxon>
        <taxon>Hyphomicrobiales</taxon>
        <taxon>Rhizobiaceae</taxon>
        <taxon>Metarhizobium</taxon>
    </lineage>
</organism>
<gene>
    <name evidence="3" type="ORF">DEM27_05540</name>
</gene>
<evidence type="ECO:0000256" key="2">
    <source>
        <dbReference type="SAM" id="Phobius"/>
    </source>
</evidence>
<keyword evidence="1" id="KW-0175">Coiled coil</keyword>
<dbReference type="EMBL" id="QFBC01000002">
    <property type="protein sequence ID" value="PWE57104.1"/>
    <property type="molecule type" value="Genomic_DNA"/>
</dbReference>
<evidence type="ECO:0008006" key="5">
    <source>
        <dbReference type="Google" id="ProtNLM"/>
    </source>
</evidence>
<protein>
    <recommendedName>
        <fullName evidence="5">DUF3618 domain-containing protein</fullName>
    </recommendedName>
</protein>
<comment type="caution">
    <text evidence="3">The sequence shown here is derived from an EMBL/GenBank/DDBJ whole genome shotgun (WGS) entry which is preliminary data.</text>
</comment>
<dbReference type="RefSeq" id="WP_109457207.1">
    <property type="nucleotide sequence ID" value="NZ_QFBC01000002.1"/>
</dbReference>
<reference evidence="3 4" key="1">
    <citation type="submission" date="2018-05" db="EMBL/GenBank/DDBJ databases">
        <title>The draft genome of strain NS-104.</title>
        <authorList>
            <person name="Hang P."/>
            <person name="Jiang J."/>
        </authorList>
    </citation>
    <scope>NUCLEOTIDE SEQUENCE [LARGE SCALE GENOMIC DNA]</scope>
    <source>
        <strain evidence="3 4">NS-104</strain>
    </source>
</reference>
<dbReference type="OrthoDB" id="8280216at2"/>
<keyword evidence="2" id="KW-0472">Membrane</keyword>
<evidence type="ECO:0000313" key="3">
    <source>
        <dbReference type="EMBL" id="PWE57104.1"/>
    </source>
</evidence>
<accession>A0A2U2DUX5</accession>
<evidence type="ECO:0000256" key="1">
    <source>
        <dbReference type="SAM" id="Coils"/>
    </source>
</evidence>
<dbReference type="Proteomes" id="UP000245252">
    <property type="component" value="Unassembled WGS sequence"/>
</dbReference>
<evidence type="ECO:0000313" key="4">
    <source>
        <dbReference type="Proteomes" id="UP000245252"/>
    </source>
</evidence>
<feature type="transmembrane region" description="Helical" evidence="2">
    <location>
        <begin position="77"/>
        <end position="95"/>
    </location>
</feature>
<sequence>MATTTNIGQAVPRGVVDTAHETVSSVNQELEAEVKSLRSQIESLRQSLVEAGHETADAVAAKAKQAGAKATSTVQQYPVTTVLAAAALGAVVVLASRMSWSSHSTTSSSRYIDRAEGMLSELRDALVSLKGRVL</sequence>
<dbReference type="AlphaFoldDB" id="A0A2U2DUX5"/>
<keyword evidence="2" id="KW-0812">Transmembrane</keyword>
<keyword evidence="2" id="KW-1133">Transmembrane helix</keyword>
<feature type="coiled-coil region" evidence="1">
    <location>
        <begin position="20"/>
        <end position="54"/>
    </location>
</feature>
<proteinExistence type="predicted"/>
<name>A0A2U2DUX5_9HYPH</name>
<keyword evidence="4" id="KW-1185">Reference proteome</keyword>